<keyword evidence="1" id="KW-0472">Membrane</keyword>
<organism evidence="2 3">
    <name type="scientific">Candidatus Edwardsbacteria bacterium GWF2_54_11</name>
    <dbReference type="NCBI Taxonomy" id="1817851"/>
    <lineage>
        <taxon>Bacteria</taxon>
        <taxon>Candidatus Edwardsiibacteriota</taxon>
    </lineage>
</organism>
<evidence type="ECO:0000256" key="1">
    <source>
        <dbReference type="SAM" id="Phobius"/>
    </source>
</evidence>
<feature type="transmembrane region" description="Helical" evidence="1">
    <location>
        <begin position="103"/>
        <end position="130"/>
    </location>
</feature>
<gene>
    <name evidence="2" type="ORF">A2024_06400</name>
</gene>
<dbReference type="Proteomes" id="UP000177230">
    <property type="component" value="Unassembled WGS sequence"/>
</dbReference>
<keyword evidence="1" id="KW-1133">Transmembrane helix</keyword>
<evidence type="ECO:0008006" key="4">
    <source>
        <dbReference type="Google" id="ProtNLM"/>
    </source>
</evidence>
<feature type="transmembrane region" description="Helical" evidence="1">
    <location>
        <begin position="75"/>
        <end position="97"/>
    </location>
</feature>
<proteinExistence type="predicted"/>
<accession>A0A1F5RG37</accession>
<evidence type="ECO:0000313" key="2">
    <source>
        <dbReference type="EMBL" id="OGF13467.1"/>
    </source>
</evidence>
<evidence type="ECO:0000313" key="3">
    <source>
        <dbReference type="Proteomes" id="UP000177230"/>
    </source>
</evidence>
<sequence length="176" mass="19308">MDQTTINLINCRECQKTVSPNARSCPHCGAPQPANQTWNGWGFDWRSKTSYYGWPLVHISVGKDRHGKLRVARGWIAIGQFGIGLITIAQFGVGILFGLGQFIFGITAVAQFAIGLLFGLGQFATGYVAIGQMALGYYAYAQIGLAKYLWTKNCQDPEAIRFFLDLKGRALALIGK</sequence>
<name>A0A1F5RG37_9BACT</name>
<reference evidence="2 3" key="1">
    <citation type="journal article" date="2016" name="Nat. Commun.">
        <title>Thousands of microbial genomes shed light on interconnected biogeochemical processes in an aquifer system.</title>
        <authorList>
            <person name="Anantharaman K."/>
            <person name="Brown C.T."/>
            <person name="Hug L.A."/>
            <person name="Sharon I."/>
            <person name="Castelle C.J."/>
            <person name="Probst A.J."/>
            <person name="Thomas B.C."/>
            <person name="Singh A."/>
            <person name="Wilkins M.J."/>
            <person name="Karaoz U."/>
            <person name="Brodie E.L."/>
            <person name="Williams K.H."/>
            <person name="Hubbard S.S."/>
            <person name="Banfield J.F."/>
        </authorList>
    </citation>
    <scope>NUCLEOTIDE SEQUENCE [LARGE SCALE GENOMIC DNA]</scope>
</reference>
<dbReference type="EMBL" id="MFFM01000017">
    <property type="protein sequence ID" value="OGF13467.1"/>
    <property type="molecule type" value="Genomic_DNA"/>
</dbReference>
<keyword evidence="1" id="KW-0812">Transmembrane</keyword>
<comment type="caution">
    <text evidence="2">The sequence shown here is derived from an EMBL/GenBank/DDBJ whole genome shotgun (WGS) entry which is preliminary data.</text>
</comment>
<protein>
    <recommendedName>
        <fullName evidence="4">Zinc-ribbon domain-containing protein</fullName>
    </recommendedName>
</protein>
<dbReference type="AlphaFoldDB" id="A0A1F5RG37"/>